<reference evidence="1 2" key="1">
    <citation type="submission" date="2019-04" db="EMBL/GenBank/DDBJ databases">
        <title>Isachenkonia alkalipeptolytica gen. nov. sp. nov. a new anaerobic, alkiliphilic organothrophic bacterium capable to reduce synthesized ferrihydrite isolated from a soda lake.</title>
        <authorList>
            <person name="Toshchakov S.V."/>
            <person name="Zavarzina D.G."/>
            <person name="Zhilina T.N."/>
            <person name="Kostrikina N.A."/>
            <person name="Kublanov I.V."/>
        </authorList>
    </citation>
    <scope>NUCLEOTIDE SEQUENCE [LARGE SCALE GENOMIC DNA]</scope>
    <source>
        <strain evidence="1 2">Z-1701</strain>
    </source>
</reference>
<organism evidence="1 2">
    <name type="scientific">Isachenkonia alkalipeptolytica</name>
    <dbReference type="NCBI Taxonomy" id="2565777"/>
    <lineage>
        <taxon>Bacteria</taxon>
        <taxon>Bacillati</taxon>
        <taxon>Bacillota</taxon>
        <taxon>Clostridia</taxon>
        <taxon>Eubacteriales</taxon>
        <taxon>Clostridiaceae</taxon>
        <taxon>Isachenkonia</taxon>
    </lineage>
</organism>
<dbReference type="EMBL" id="SUMG01000010">
    <property type="protein sequence ID" value="NBG88636.1"/>
    <property type="molecule type" value="Genomic_DNA"/>
</dbReference>
<sequence>MERYSLNTKKNVTKIKREVRKVNVYTELAKHPVFTIEDVKKLTGNEKTAYSQVDRLMKKGLVKKIRKNIYSVVNPTTGQVVATRYQIACAITDTAYISHHSAFEYYGLANQVFYEVYVSSETKFNHFEYGHTTYKYVASRMSEGVVEVKNTTGVKITDLERTVVDSIRDFNKIGGFEELLNCLEGIHHLDEKKLKRYLDIYDTQGLYQRVGYLLDHYRKEMQLSKEFIEYCKDKIGKSRRYLVSELKGESSYNSEWELMVPEELFEITDQGGDVLV</sequence>
<gene>
    <name evidence="1" type="ORF">ISALK_08985</name>
</gene>
<proteinExistence type="predicted"/>
<dbReference type="Proteomes" id="UP000449710">
    <property type="component" value="Unassembled WGS sequence"/>
</dbReference>
<keyword evidence="2" id="KW-1185">Reference proteome</keyword>
<protein>
    <submittedName>
        <fullName evidence="1">Transcriptional regulator</fullName>
    </submittedName>
</protein>
<dbReference type="AlphaFoldDB" id="A0AA43XLJ6"/>
<accession>A0AA43XLJ6</accession>
<comment type="caution">
    <text evidence="1">The sequence shown here is derived from an EMBL/GenBank/DDBJ whole genome shotgun (WGS) entry which is preliminary data.</text>
</comment>
<evidence type="ECO:0000313" key="1">
    <source>
        <dbReference type="EMBL" id="NBG88636.1"/>
    </source>
</evidence>
<name>A0AA43XLJ6_9CLOT</name>
<evidence type="ECO:0000313" key="2">
    <source>
        <dbReference type="Proteomes" id="UP000449710"/>
    </source>
</evidence>